<evidence type="ECO:0008006" key="4">
    <source>
        <dbReference type="Google" id="ProtNLM"/>
    </source>
</evidence>
<gene>
    <name evidence="2" type="ORF">LzC2_38280</name>
</gene>
<evidence type="ECO:0000313" key="3">
    <source>
        <dbReference type="Proteomes" id="UP000609651"/>
    </source>
</evidence>
<dbReference type="EMBL" id="WTPX01000189">
    <property type="protein sequence ID" value="NNJ27720.1"/>
    <property type="molecule type" value="Genomic_DNA"/>
</dbReference>
<accession>A0ABX1VIQ5</accession>
<feature type="chain" id="PRO_5047544340" description="Fibronectin type-III domain-containing protein" evidence="1">
    <location>
        <begin position="31"/>
        <end position="601"/>
    </location>
</feature>
<feature type="signal peptide" evidence="1">
    <location>
        <begin position="1"/>
        <end position="30"/>
    </location>
</feature>
<keyword evidence="3" id="KW-1185">Reference proteome</keyword>
<name>A0ABX1VIQ5_9PLAN</name>
<dbReference type="Gene3D" id="2.60.40.10">
    <property type="entry name" value="Immunoglobulins"/>
    <property type="match status" value="1"/>
</dbReference>
<dbReference type="RefSeq" id="WP_171189626.1">
    <property type="nucleotide sequence ID" value="NZ_WTPX01000189.1"/>
</dbReference>
<reference evidence="2 3" key="1">
    <citation type="journal article" date="2020" name="Syst. Appl. Microbiol.">
        <title>Alienimonas chondri sp. nov., a novel planctomycete isolated from the biofilm of the red alga Chondrus crispus.</title>
        <authorList>
            <person name="Vitorino I."/>
            <person name="Albuquerque L."/>
            <person name="Wiegand S."/>
            <person name="Kallscheuer N."/>
            <person name="da Costa M.S."/>
            <person name="Lobo-da-Cunha A."/>
            <person name="Jogler C."/>
            <person name="Lage O.M."/>
        </authorList>
    </citation>
    <scope>NUCLEOTIDE SEQUENCE [LARGE SCALE GENOMIC DNA]</scope>
    <source>
        <strain evidence="2 3">LzC2</strain>
    </source>
</reference>
<dbReference type="InterPro" id="IPR013783">
    <property type="entry name" value="Ig-like_fold"/>
</dbReference>
<comment type="caution">
    <text evidence="2">The sequence shown here is derived from an EMBL/GenBank/DDBJ whole genome shotgun (WGS) entry which is preliminary data.</text>
</comment>
<proteinExistence type="predicted"/>
<keyword evidence="1" id="KW-0732">Signal</keyword>
<protein>
    <recommendedName>
        <fullName evidence="4">Fibronectin type-III domain-containing protein</fullName>
    </recommendedName>
</protein>
<sequence length="601" mass="65685">MIPRRLYAFEATIATLVALLFAPASLPAQGFGGEGYEALKPGIDPGAPAGRAVGERLELTANAAYCESPGTMKLRYDRARRSEKITAHAGFRTHIDGWSTDGSAAVWGVAFPHAGTVNATATLKIDRANAGRTVQVRLKRVSVANERTDVDAAEFITRATNGFAPQASVELNVPEPGFYEVHLAAGTSFEPAAEVGAIEGLLLKGEAVADATVMSIRSPGAGAVHGRLHSTAAPRGVRLAVVEVRIATPDQPGQYFPVTTPFGYFGSTWKNLENRFGGANFSLWSDGDAARAGEVSKLSRLLAYRADARYTVFGHEGIGVKPIGENPWAAMKPTRRQVMTVSKIPGPQFETYACHFLNLDTGEWELFGCGQSLKKPRRSDDLSVGHFMEVLYPSPHLRRESHVRGWMMTENGEWSQIDRLAHGAYRGAKDLSHRRHGVTDDGWFYLSTGGWFPNDVEKADVDLPDRFRLSADERPDYLQGAKLRSLLNLPIEVSAPSRVSVDGASATIQYRVEKGDLTGVGTLYYGPEDGATFPHDINDRGYPFVEQWKWADRIALEGVKIGRNEVTIDGLEPGTTYYFRLLLQGKVAQVWTPATETFTTR</sequence>
<organism evidence="2 3">
    <name type="scientific">Alienimonas chondri</name>
    <dbReference type="NCBI Taxonomy" id="2681879"/>
    <lineage>
        <taxon>Bacteria</taxon>
        <taxon>Pseudomonadati</taxon>
        <taxon>Planctomycetota</taxon>
        <taxon>Planctomycetia</taxon>
        <taxon>Planctomycetales</taxon>
        <taxon>Planctomycetaceae</taxon>
        <taxon>Alienimonas</taxon>
    </lineage>
</organism>
<evidence type="ECO:0000313" key="2">
    <source>
        <dbReference type="EMBL" id="NNJ27720.1"/>
    </source>
</evidence>
<dbReference type="Pfam" id="PF11958">
    <property type="entry name" value="DUF3472"/>
    <property type="match status" value="1"/>
</dbReference>
<dbReference type="InterPro" id="IPR021862">
    <property type="entry name" value="DUF3472"/>
</dbReference>
<dbReference type="Proteomes" id="UP000609651">
    <property type="component" value="Unassembled WGS sequence"/>
</dbReference>
<evidence type="ECO:0000256" key="1">
    <source>
        <dbReference type="SAM" id="SignalP"/>
    </source>
</evidence>